<dbReference type="Gene3D" id="1.50.10.10">
    <property type="match status" value="1"/>
</dbReference>
<evidence type="ECO:0000256" key="4">
    <source>
        <dbReference type="ARBA" id="ARBA00022801"/>
    </source>
</evidence>
<sequence length="443" mass="47693">MTAGLELEDWVERQCRRSAGFMAKSVSAVGLRKERPGLGQVVVPARGSVLASPVPAAWDPEPDYFFHWLRDSALVMDAASELIRGSSDDGERRAWQERWRDFVGFSLRLDRLSGRRLVAGVNLERRVRSAMRPHFRGTAELASIEGDRLRGEVRFNPDGTLDLLRWTRPQHDGPALRALALLRHLPLCAGETERDALAGLLRADLAHVVRHAGECCAGPWEEEAGRHYYTEVVEAGALLAGAAWAEAAGEAALAGACRGTGLRLEAGLEDFVRGDMLAARAGEGPDGALDSSVILGVLHAGRRDSRHGVADPRLLATLDRLGEHFAAAYPLNRAHPEEAPALGRYPGDAYFGGGPWFVTTLAAAELHYRRASLAGADGAADLARGDAFMATVRRLVPEDGSLSEQADAETGAPVSARHLAWSYAAFITAAAARRLAVRAQATK</sequence>
<dbReference type="PRINTS" id="PR00736">
    <property type="entry name" value="GLHYDRLASE15"/>
</dbReference>
<name>A0AAP3UYZ5_9PROT</name>
<dbReference type="PANTHER" id="PTHR31616:SF9">
    <property type="entry name" value="GLUCOAMYLASE, INTRACELLULAR SPORULATION-SPECIFIC"/>
    <property type="match status" value="1"/>
</dbReference>
<dbReference type="InterPro" id="IPR000165">
    <property type="entry name" value="Glucoamylase"/>
</dbReference>
<evidence type="ECO:0000256" key="7">
    <source>
        <dbReference type="ARBA" id="ARBA00023326"/>
    </source>
</evidence>
<evidence type="ECO:0000256" key="2">
    <source>
        <dbReference type="ARBA" id="ARBA00006188"/>
    </source>
</evidence>
<dbReference type="EMBL" id="JARGEQ010000016">
    <property type="protein sequence ID" value="MDF1585386.1"/>
    <property type="molecule type" value="Genomic_DNA"/>
</dbReference>
<dbReference type="Pfam" id="PF00723">
    <property type="entry name" value="Glyco_hydro_15"/>
    <property type="match status" value="2"/>
</dbReference>
<keyword evidence="6" id="KW-0326">Glycosidase</keyword>
<gene>
    <name evidence="9" type="ORF">PZ740_03185</name>
</gene>
<dbReference type="EC" id="3.2.1.3" evidence="3"/>
<dbReference type="InterPro" id="IPR011613">
    <property type="entry name" value="GH15-like"/>
</dbReference>
<dbReference type="SUPFAM" id="SSF48208">
    <property type="entry name" value="Six-hairpin glycosidases"/>
    <property type="match status" value="1"/>
</dbReference>
<evidence type="ECO:0000313" key="10">
    <source>
        <dbReference type="Proteomes" id="UP001301140"/>
    </source>
</evidence>
<evidence type="ECO:0000313" key="9">
    <source>
        <dbReference type="EMBL" id="MDF1585386.1"/>
    </source>
</evidence>
<dbReference type="AlphaFoldDB" id="A0AAP3UYZ5"/>
<feature type="domain" description="GH15-like" evidence="8">
    <location>
        <begin position="385"/>
        <end position="430"/>
    </location>
</feature>
<evidence type="ECO:0000256" key="6">
    <source>
        <dbReference type="ARBA" id="ARBA00023295"/>
    </source>
</evidence>
<accession>A0AAP3UYZ5</accession>
<keyword evidence="4 9" id="KW-0378">Hydrolase</keyword>
<dbReference type="InterPro" id="IPR012341">
    <property type="entry name" value="6hp_glycosidase-like_sf"/>
</dbReference>
<keyword evidence="5" id="KW-0119">Carbohydrate metabolism</keyword>
<proteinExistence type="inferred from homology"/>
<dbReference type="GO" id="GO:0004339">
    <property type="term" value="F:glucan 1,4-alpha-glucosidase activity"/>
    <property type="evidence" value="ECO:0007669"/>
    <property type="project" value="UniProtKB-EC"/>
</dbReference>
<reference evidence="9 10" key="1">
    <citation type="submission" date="2023-03" db="EMBL/GenBank/DDBJ databases">
        <title>YIM 152171 draft genome.</title>
        <authorList>
            <person name="Yang Z."/>
        </authorList>
    </citation>
    <scope>NUCLEOTIDE SEQUENCE [LARGE SCALE GENOMIC DNA]</scope>
    <source>
        <strain evidence="9 10">YIM 152171</strain>
    </source>
</reference>
<comment type="catalytic activity">
    <reaction evidence="1">
        <text>Hydrolysis of terminal (1-&gt;4)-linked alpha-D-glucose residues successively from non-reducing ends of the chains with release of beta-D-glucose.</text>
        <dbReference type="EC" id="3.2.1.3"/>
    </reaction>
</comment>
<dbReference type="PANTHER" id="PTHR31616">
    <property type="entry name" value="TREHALASE"/>
    <property type="match status" value="1"/>
</dbReference>
<dbReference type="InterPro" id="IPR008928">
    <property type="entry name" value="6-hairpin_glycosidase_sf"/>
</dbReference>
<comment type="similarity">
    <text evidence="2">Belongs to the glycosyl hydrolase 15 family.</text>
</comment>
<keyword evidence="7" id="KW-0624">Polysaccharide degradation</keyword>
<dbReference type="RefSeq" id="WP_327787802.1">
    <property type="nucleotide sequence ID" value="NZ_JARGEQ010000016.1"/>
</dbReference>
<organism evidence="9 10">
    <name type="scientific">Marinimicrococcus flavescens</name>
    <dbReference type="NCBI Taxonomy" id="3031815"/>
    <lineage>
        <taxon>Bacteria</taxon>
        <taxon>Pseudomonadati</taxon>
        <taxon>Pseudomonadota</taxon>
        <taxon>Alphaproteobacteria</taxon>
        <taxon>Geminicoccales</taxon>
        <taxon>Geminicoccaceae</taxon>
        <taxon>Marinimicrococcus</taxon>
    </lineage>
</organism>
<evidence type="ECO:0000256" key="1">
    <source>
        <dbReference type="ARBA" id="ARBA00001863"/>
    </source>
</evidence>
<evidence type="ECO:0000259" key="8">
    <source>
        <dbReference type="Pfam" id="PF00723"/>
    </source>
</evidence>
<dbReference type="Proteomes" id="UP001301140">
    <property type="component" value="Unassembled WGS sequence"/>
</dbReference>
<dbReference type="GO" id="GO:0000272">
    <property type="term" value="P:polysaccharide catabolic process"/>
    <property type="evidence" value="ECO:0007669"/>
    <property type="project" value="UniProtKB-KW"/>
</dbReference>
<keyword evidence="10" id="KW-1185">Reference proteome</keyword>
<protein>
    <recommendedName>
        <fullName evidence="3">glucan 1,4-alpha-glucosidase</fullName>
        <ecNumber evidence="3">3.2.1.3</ecNumber>
    </recommendedName>
</protein>
<comment type="caution">
    <text evidence="9">The sequence shown here is derived from an EMBL/GenBank/DDBJ whole genome shotgun (WGS) entry which is preliminary data.</text>
</comment>
<feature type="domain" description="GH15-like" evidence="8">
    <location>
        <begin position="165"/>
        <end position="371"/>
    </location>
</feature>
<evidence type="ECO:0000256" key="3">
    <source>
        <dbReference type="ARBA" id="ARBA00012593"/>
    </source>
</evidence>
<evidence type="ECO:0000256" key="5">
    <source>
        <dbReference type="ARBA" id="ARBA00023277"/>
    </source>
</evidence>